<dbReference type="Proteomes" id="UP000257030">
    <property type="component" value="Unassembled WGS sequence"/>
</dbReference>
<evidence type="ECO:0000313" key="2">
    <source>
        <dbReference type="Proteomes" id="UP000257030"/>
    </source>
</evidence>
<organism evidence="1 2">
    <name type="scientific">Chryseobacterium elymi</name>
    <dbReference type="NCBI Taxonomy" id="395936"/>
    <lineage>
        <taxon>Bacteria</taxon>
        <taxon>Pseudomonadati</taxon>
        <taxon>Bacteroidota</taxon>
        <taxon>Flavobacteriia</taxon>
        <taxon>Flavobacteriales</taxon>
        <taxon>Weeksellaceae</taxon>
        <taxon>Chryseobacterium group</taxon>
        <taxon>Chryseobacterium</taxon>
    </lineage>
</organism>
<dbReference type="Pfam" id="PF20330">
    <property type="entry name" value="DUF6625"/>
    <property type="match status" value="1"/>
</dbReference>
<dbReference type="RefSeq" id="WP_116010437.1">
    <property type="nucleotide sequence ID" value="NZ_QNUH01000001.1"/>
</dbReference>
<sequence length="276" mass="32809">MNTPSLVLITCWYGKYPWYLPYYLHSCAFNPSVDFVIITDNTDELKDVPDNVKIIHKSLNDIIYDTSNKLGFQINIDNPYKLCDFKPAYGFMFPDLIEGYDFWGHCDLDLIYGDIRAFFTNDFLNDFDYISVRDDYTTGCFGLYRNNKMLNSFFKRSKDYKKVFSEADHFCFDECNFVWDDLAEGVSIFEIQTEIESFTHIMKKAEKDGILRTHFDFILMEGYTGRVKFDNGKIIYKNKYEAIMFHMFWLKKVYNPTKVPKKIPTTYNISPTRIYW</sequence>
<dbReference type="OrthoDB" id="1910631at2"/>
<dbReference type="InterPro" id="IPR046733">
    <property type="entry name" value="DUF6625"/>
</dbReference>
<keyword evidence="2" id="KW-1185">Reference proteome</keyword>
<accession>A0A3D9DR63</accession>
<gene>
    <name evidence="1" type="ORF">DRF60_01975</name>
</gene>
<reference evidence="1 2" key="1">
    <citation type="journal article" date="2010" name="Syst. Appl. Microbiol.">
        <title>Four new species of Chryseobacterium from the rhizosphere of coastal sand dune plants, Chryseobacterium elymi sp. nov., Chryseobacterium hagamense sp. nov., Chryseobacterium lathyri sp. nov. and Chryseobacterium rhizosphaerae sp. nov.</title>
        <authorList>
            <person name="Cho S.H."/>
            <person name="Lee K.S."/>
            <person name="Shin D.S."/>
            <person name="Han J.H."/>
            <person name="Park K.S."/>
            <person name="Lee C.H."/>
            <person name="Park K.H."/>
            <person name="Kim S.B."/>
        </authorList>
    </citation>
    <scope>NUCLEOTIDE SEQUENCE [LARGE SCALE GENOMIC DNA]</scope>
    <source>
        <strain evidence="1 2">KCTC 22547</strain>
    </source>
</reference>
<comment type="caution">
    <text evidence="1">The sequence shown here is derived from an EMBL/GenBank/DDBJ whole genome shotgun (WGS) entry which is preliminary data.</text>
</comment>
<dbReference type="EMBL" id="QNUH01000001">
    <property type="protein sequence ID" value="REC80499.1"/>
    <property type="molecule type" value="Genomic_DNA"/>
</dbReference>
<evidence type="ECO:0000313" key="1">
    <source>
        <dbReference type="EMBL" id="REC80499.1"/>
    </source>
</evidence>
<dbReference type="AlphaFoldDB" id="A0A3D9DR63"/>
<name>A0A3D9DR63_9FLAO</name>
<proteinExistence type="predicted"/>
<protein>
    <recommendedName>
        <fullName evidence="3">Glycosyl transferase</fullName>
    </recommendedName>
</protein>
<evidence type="ECO:0008006" key="3">
    <source>
        <dbReference type="Google" id="ProtNLM"/>
    </source>
</evidence>